<gene>
    <name evidence="8" type="ORF">JI739_08105</name>
</gene>
<dbReference type="RefSeq" id="WP_201683391.1">
    <property type="nucleotide sequence ID" value="NZ_JAEQNA010000002.1"/>
</dbReference>
<dbReference type="GO" id="GO:0051537">
    <property type="term" value="F:2 iron, 2 sulfur cluster binding"/>
    <property type="evidence" value="ECO:0007669"/>
    <property type="project" value="UniProtKB-KW"/>
</dbReference>
<organism evidence="8 9">
    <name type="scientific">Ramlibacter aurantiacus</name>
    <dbReference type="NCBI Taxonomy" id="2801330"/>
    <lineage>
        <taxon>Bacteria</taxon>
        <taxon>Pseudomonadati</taxon>
        <taxon>Pseudomonadota</taxon>
        <taxon>Betaproteobacteria</taxon>
        <taxon>Burkholderiales</taxon>
        <taxon>Comamonadaceae</taxon>
        <taxon>Ramlibacter</taxon>
    </lineage>
</organism>
<keyword evidence="1" id="KW-0001">2Fe-2S</keyword>
<evidence type="ECO:0000313" key="8">
    <source>
        <dbReference type="EMBL" id="MBL0420304.1"/>
    </source>
</evidence>
<evidence type="ECO:0000313" key="9">
    <source>
        <dbReference type="Proteomes" id="UP000613011"/>
    </source>
</evidence>
<dbReference type="SUPFAM" id="SSF50022">
    <property type="entry name" value="ISP domain"/>
    <property type="match status" value="1"/>
</dbReference>
<sequence length="503" mass="53198">MNTQSVWRGTAPSPGFGMLNGDLGTEVLIIGGGITGLTLAMLLARQGRQVVLIEADEIGSGTTGHSTGNLYETLSGGLHTIRSGWGEQVVRQVVAERRAAIEFIEEQSRAATGVGFRRCPLVLYAMSPSQQGFVDGEIDTLLRAGAQQERRSSIDAPLPPAAGPVLVLPNQAQIQPQAYATHLARQAAAAGASLHEHTRALQIDARAKIVETATGAITAREIVMATHTPKGIRFVHAEMPVHREYAVALPFGAGMSDPGPGIFWALGDEGLSIRTYDADGQRFVICVGREHPPGAHNAKAALMAVEAAAARHFGAVQPAFRWSAQNYHGADGLPYIGRDSTGCFIATGFATDGLTWGTVAARLIAEELSGSSPAFASLCKPSRLSLIKGAKSILEEVAVTAKSLVKDYLTHRQEEKLSSLAPGDSAIIDSDGGSCAAWRSPQGELFAVSAVCTHMGCKVHWNSVETSWDCPCHGSRFRPDGTVIEGPALRPLAVRHPRSLKSG</sequence>
<dbReference type="GO" id="GO:0005737">
    <property type="term" value="C:cytoplasm"/>
    <property type="evidence" value="ECO:0007669"/>
    <property type="project" value="TreeGrafter"/>
</dbReference>
<dbReference type="AlphaFoldDB" id="A0A937D199"/>
<name>A0A937D199_9BURK</name>
<accession>A0A937D199</accession>
<dbReference type="GO" id="GO:0046872">
    <property type="term" value="F:metal ion binding"/>
    <property type="evidence" value="ECO:0007669"/>
    <property type="project" value="UniProtKB-KW"/>
</dbReference>
<dbReference type="PANTHER" id="PTHR13847:SF274">
    <property type="entry name" value="RIESKE 2FE-2S IRON-SULFUR PROTEIN YHFW-RELATED"/>
    <property type="match status" value="1"/>
</dbReference>
<evidence type="ECO:0000256" key="5">
    <source>
        <dbReference type="ARBA" id="ARBA00023014"/>
    </source>
</evidence>
<reference evidence="8" key="1">
    <citation type="submission" date="2021-01" db="EMBL/GenBank/DDBJ databases">
        <title>Ramlibacter sp. strain AW1 16S ribosomal RNA gene Genome sequencing and assembly.</title>
        <authorList>
            <person name="Kang M."/>
        </authorList>
    </citation>
    <scope>NUCLEOTIDE SEQUENCE</scope>
    <source>
        <strain evidence="8">AW1</strain>
    </source>
</reference>
<dbReference type="Gene3D" id="3.50.50.60">
    <property type="entry name" value="FAD/NAD(P)-binding domain"/>
    <property type="match status" value="1"/>
</dbReference>
<dbReference type="PANTHER" id="PTHR13847">
    <property type="entry name" value="SARCOSINE DEHYDROGENASE-RELATED"/>
    <property type="match status" value="1"/>
</dbReference>
<keyword evidence="6" id="KW-1015">Disulfide bond</keyword>
<dbReference type="SUPFAM" id="SSF51905">
    <property type="entry name" value="FAD/NAD(P)-binding domain"/>
    <property type="match status" value="1"/>
</dbReference>
<dbReference type="InterPro" id="IPR006076">
    <property type="entry name" value="FAD-dep_OxRdtase"/>
</dbReference>
<dbReference type="Pfam" id="PF00355">
    <property type="entry name" value="Rieske"/>
    <property type="match status" value="1"/>
</dbReference>
<dbReference type="InterPro" id="IPR017941">
    <property type="entry name" value="Rieske_2Fe-2S"/>
</dbReference>
<evidence type="ECO:0000256" key="6">
    <source>
        <dbReference type="ARBA" id="ARBA00023157"/>
    </source>
</evidence>
<dbReference type="CDD" id="cd03477">
    <property type="entry name" value="Rieske_YhfW_C"/>
    <property type="match status" value="1"/>
</dbReference>
<comment type="caution">
    <text evidence="8">The sequence shown here is derived from an EMBL/GenBank/DDBJ whole genome shotgun (WGS) entry which is preliminary data.</text>
</comment>
<dbReference type="InterPro" id="IPR005805">
    <property type="entry name" value="Rieske_Fe-S_prot_C"/>
</dbReference>
<evidence type="ECO:0000259" key="7">
    <source>
        <dbReference type="PROSITE" id="PS51296"/>
    </source>
</evidence>
<dbReference type="Gene3D" id="2.102.10.10">
    <property type="entry name" value="Rieske [2Fe-2S] iron-sulphur domain"/>
    <property type="match status" value="1"/>
</dbReference>
<evidence type="ECO:0000256" key="2">
    <source>
        <dbReference type="ARBA" id="ARBA00022723"/>
    </source>
</evidence>
<dbReference type="GO" id="GO:0016020">
    <property type="term" value="C:membrane"/>
    <property type="evidence" value="ECO:0007669"/>
    <property type="project" value="InterPro"/>
</dbReference>
<protein>
    <submittedName>
        <fullName evidence="8">FAD-dependent oxidoreductase</fullName>
    </submittedName>
</protein>
<dbReference type="PRINTS" id="PR00162">
    <property type="entry name" value="RIESKE"/>
</dbReference>
<feature type="domain" description="Rieske" evidence="7">
    <location>
        <begin position="412"/>
        <end position="503"/>
    </location>
</feature>
<dbReference type="Gene3D" id="3.30.9.10">
    <property type="entry name" value="D-Amino Acid Oxidase, subunit A, domain 2"/>
    <property type="match status" value="1"/>
</dbReference>
<dbReference type="Proteomes" id="UP000613011">
    <property type="component" value="Unassembled WGS sequence"/>
</dbReference>
<keyword evidence="4" id="KW-0408">Iron</keyword>
<dbReference type="PROSITE" id="PS51296">
    <property type="entry name" value="RIESKE"/>
    <property type="match status" value="1"/>
</dbReference>
<keyword evidence="9" id="KW-1185">Reference proteome</keyword>
<proteinExistence type="predicted"/>
<evidence type="ECO:0000256" key="4">
    <source>
        <dbReference type="ARBA" id="ARBA00023004"/>
    </source>
</evidence>
<keyword evidence="5" id="KW-0411">Iron-sulfur</keyword>
<keyword evidence="3" id="KW-0560">Oxidoreductase</keyword>
<dbReference type="InterPro" id="IPR036188">
    <property type="entry name" value="FAD/NAD-bd_sf"/>
</dbReference>
<dbReference type="EMBL" id="JAEQNA010000002">
    <property type="protein sequence ID" value="MBL0420304.1"/>
    <property type="molecule type" value="Genomic_DNA"/>
</dbReference>
<keyword evidence="2" id="KW-0479">Metal-binding</keyword>
<evidence type="ECO:0000256" key="1">
    <source>
        <dbReference type="ARBA" id="ARBA00022714"/>
    </source>
</evidence>
<dbReference type="InterPro" id="IPR036922">
    <property type="entry name" value="Rieske_2Fe-2S_sf"/>
</dbReference>
<dbReference type="GO" id="GO:0016491">
    <property type="term" value="F:oxidoreductase activity"/>
    <property type="evidence" value="ECO:0007669"/>
    <property type="project" value="UniProtKB-KW"/>
</dbReference>
<evidence type="ECO:0000256" key="3">
    <source>
        <dbReference type="ARBA" id="ARBA00023002"/>
    </source>
</evidence>
<dbReference type="Pfam" id="PF01266">
    <property type="entry name" value="DAO"/>
    <property type="match status" value="1"/>
</dbReference>
<dbReference type="InterPro" id="IPR038010">
    <property type="entry name" value="YhfW_C"/>
</dbReference>